<dbReference type="Gene3D" id="3.55.50.30">
    <property type="match status" value="1"/>
</dbReference>
<feature type="domain" description="FecR protein" evidence="2">
    <location>
        <begin position="203"/>
        <end position="292"/>
    </location>
</feature>
<evidence type="ECO:0000313" key="5">
    <source>
        <dbReference type="Proteomes" id="UP000283387"/>
    </source>
</evidence>
<keyword evidence="5" id="KW-1185">Reference proteome</keyword>
<name>A0A419W689_9BACT</name>
<dbReference type="Pfam" id="PF16344">
    <property type="entry name" value="FecR_C"/>
    <property type="match status" value="1"/>
</dbReference>
<keyword evidence="1" id="KW-0812">Transmembrane</keyword>
<dbReference type="OrthoDB" id="1123467at2"/>
<evidence type="ECO:0000259" key="3">
    <source>
        <dbReference type="Pfam" id="PF16344"/>
    </source>
</evidence>
<proteinExistence type="predicted"/>
<keyword evidence="1" id="KW-1133">Transmembrane helix</keyword>
<reference evidence="4 5" key="1">
    <citation type="submission" date="2018-09" db="EMBL/GenBank/DDBJ databases">
        <title>Genomic Encyclopedia of Archaeal and Bacterial Type Strains, Phase II (KMG-II): from individual species to whole genera.</title>
        <authorList>
            <person name="Goeker M."/>
        </authorList>
    </citation>
    <scope>NUCLEOTIDE SEQUENCE [LARGE SCALE GENOMIC DNA]</scope>
    <source>
        <strain evidence="4 5">DSM 27148</strain>
    </source>
</reference>
<dbReference type="EMBL" id="RAPN01000001">
    <property type="protein sequence ID" value="RKD90966.1"/>
    <property type="molecule type" value="Genomic_DNA"/>
</dbReference>
<dbReference type="Proteomes" id="UP000283387">
    <property type="component" value="Unassembled WGS sequence"/>
</dbReference>
<dbReference type="PANTHER" id="PTHR30273:SF2">
    <property type="entry name" value="PROTEIN FECR"/>
    <property type="match status" value="1"/>
</dbReference>
<dbReference type="PANTHER" id="PTHR30273">
    <property type="entry name" value="PERIPLASMIC SIGNAL SENSOR AND SIGMA FACTOR ACTIVATOR FECR-RELATED"/>
    <property type="match status" value="1"/>
</dbReference>
<dbReference type="Pfam" id="PF04773">
    <property type="entry name" value="FecR"/>
    <property type="match status" value="1"/>
</dbReference>
<evidence type="ECO:0000313" key="4">
    <source>
        <dbReference type="EMBL" id="RKD90966.1"/>
    </source>
</evidence>
<feature type="transmembrane region" description="Helical" evidence="1">
    <location>
        <begin position="102"/>
        <end position="123"/>
    </location>
</feature>
<feature type="domain" description="Protein FecR C-terminal" evidence="3">
    <location>
        <begin position="344"/>
        <end position="408"/>
    </location>
</feature>
<dbReference type="GO" id="GO:0016989">
    <property type="term" value="F:sigma factor antagonist activity"/>
    <property type="evidence" value="ECO:0007669"/>
    <property type="project" value="TreeGrafter"/>
</dbReference>
<accession>A0A419W689</accession>
<dbReference type="Gene3D" id="2.60.120.1440">
    <property type="match status" value="1"/>
</dbReference>
<keyword evidence="1" id="KW-0472">Membrane</keyword>
<gene>
    <name evidence="4" type="ORF">BC643_1313</name>
</gene>
<dbReference type="InterPro" id="IPR012373">
    <property type="entry name" value="Ferrdict_sens_TM"/>
</dbReference>
<organism evidence="4 5">
    <name type="scientific">Mangrovibacterium diazotrophicum</name>
    <dbReference type="NCBI Taxonomy" id="1261403"/>
    <lineage>
        <taxon>Bacteria</taxon>
        <taxon>Pseudomonadati</taxon>
        <taxon>Bacteroidota</taxon>
        <taxon>Bacteroidia</taxon>
        <taxon>Marinilabiliales</taxon>
        <taxon>Prolixibacteraceae</taxon>
        <taxon>Mangrovibacterium</taxon>
    </lineage>
</organism>
<evidence type="ECO:0000259" key="2">
    <source>
        <dbReference type="Pfam" id="PF04773"/>
    </source>
</evidence>
<dbReference type="FunFam" id="2.60.120.1440:FF:000001">
    <property type="entry name" value="Putative anti-sigma factor"/>
    <property type="match status" value="1"/>
</dbReference>
<dbReference type="InterPro" id="IPR006860">
    <property type="entry name" value="FecR"/>
</dbReference>
<dbReference type="AlphaFoldDB" id="A0A419W689"/>
<dbReference type="InterPro" id="IPR032508">
    <property type="entry name" value="FecR_C"/>
</dbReference>
<protein>
    <submittedName>
        <fullName evidence="4">FecR family protein</fullName>
    </submittedName>
</protein>
<comment type="caution">
    <text evidence="4">The sequence shown here is derived from an EMBL/GenBank/DDBJ whole genome shotgun (WGS) entry which is preliminary data.</text>
</comment>
<sequence>MFCPFRDHIAGNENETMEKLLTYLENTEFVRWVYAPDQQNDNFWKDFQKNNPAEVEIIREARLILLRLKSKQDIAESRIESAFPQILQKIHKKKQLHNFKRIAISTFKYAAIAVLFFGIGLFITQGKYRSAIDEMNRQFSDISYYNGSESRLILVDGKNIIVNEKKSMIRYENNGTVIVDNTDTISQSLSEDNLMNQLVVPYGKNSSVTLADGTKAFLNAGSRLVFPPSFKGETREVFLIGEGYFQVAHNPNRPFIVKTTDINVTAVGTTFNVSAYPTENKIEVVLAEGKVNIDKNEFSIFQSKTGMRPNDMMCYNKTTKTIDLKQVITTDYTAWHLGYINSESVDLHKIISKLERYYDINIYIENPKIVDKKITGKLKLKDDADETLRVLSITSGVKIKKINEHEYLIN</sequence>
<evidence type="ECO:0000256" key="1">
    <source>
        <dbReference type="SAM" id="Phobius"/>
    </source>
</evidence>